<evidence type="ECO:0000313" key="1">
    <source>
        <dbReference type="EMBL" id="KAA6363792.1"/>
    </source>
</evidence>
<accession>A0A5J4U1B3</accession>
<dbReference type="Proteomes" id="UP000324800">
    <property type="component" value="Unassembled WGS sequence"/>
</dbReference>
<dbReference type="AlphaFoldDB" id="A0A5J4U1B3"/>
<gene>
    <name evidence="1" type="ORF">EZS28_040680</name>
</gene>
<reference evidence="1 2" key="1">
    <citation type="submission" date="2019-03" db="EMBL/GenBank/DDBJ databases">
        <title>Single cell metagenomics reveals metabolic interactions within the superorganism composed of flagellate Streblomastix strix and complex community of Bacteroidetes bacteria on its surface.</title>
        <authorList>
            <person name="Treitli S.C."/>
            <person name="Kolisko M."/>
            <person name="Husnik F."/>
            <person name="Keeling P."/>
            <person name="Hampl V."/>
        </authorList>
    </citation>
    <scope>NUCLEOTIDE SEQUENCE [LARGE SCALE GENOMIC DNA]</scope>
    <source>
        <strain evidence="1">ST1C</strain>
    </source>
</reference>
<dbReference type="EMBL" id="SNRW01022469">
    <property type="protein sequence ID" value="KAA6363792.1"/>
    <property type="molecule type" value="Genomic_DNA"/>
</dbReference>
<protein>
    <submittedName>
        <fullName evidence="1">Uncharacterized protein</fullName>
    </submittedName>
</protein>
<evidence type="ECO:0000313" key="2">
    <source>
        <dbReference type="Proteomes" id="UP000324800"/>
    </source>
</evidence>
<sequence length="331" mass="37129">MEQNGICEGDWQIPVDPGSCTCSLDWDYHPTGCVCAGPYDQDCVCNGEDDPYYCYTICDEGEYPEYDECLCALDDQTCIAGPQPCTGGTDDASIPPKCKPVLCVDKDQKYPCICTGDQLLDRSECICSVNSWEYIIPGSCACGQYPFHPTGCLCADPDDYDCYCSDKYSQHCYTICNEGQYPQYDKCLCAVDDNECNDGPQQCTEQYHPRRCNCPHEADDLINIPKRRCGCVEDDQRDECQKDSIFYLVGTYDDNHVVEIDYNKLDYQLEKPVDFAKVTDFQPYKEGISASDSSFLSVSKEGLEKLKVAKALTEDEINCKINNITGKSSNF</sequence>
<comment type="caution">
    <text evidence="1">The sequence shown here is derived from an EMBL/GenBank/DDBJ whole genome shotgun (WGS) entry which is preliminary data.</text>
</comment>
<proteinExistence type="predicted"/>
<name>A0A5J4U1B3_9EUKA</name>
<organism evidence="1 2">
    <name type="scientific">Streblomastix strix</name>
    <dbReference type="NCBI Taxonomy" id="222440"/>
    <lineage>
        <taxon>Eukaryota</taxon>
        <taxon>Metamonada</taxon>
        <taxon>Preaxostyla</taxon>
        <taxon>Oxymonadida</taxon>
        <taxon>Streblomastigidae</taxon>
        <taxon>Streblomastix</taxon>
    </lineage>
</organism>